<comment type="caution">
    <text evidence="1">The sequence shown here is derived from an EMBL/GenBank/DDBJ whole genome shotgun (WGS) entry which is preliminary data.</text>
</comment>
<organism evidence="1 2">
    <name type="scientific">Gigaspora margarita</name>
    <dbReference type="NCBI Taxonomy" id="4874"/>
    <lineage>
        <taxon>Eukaryota</taxon>
        <taxon>Fungi</taxon>
        <taxon>Fungi incertae sedis</taxon>
        <taxon>Mucoromycota</taxon>
        <taxon>Glomeromycotina</taxon>
        <taxon>Glomeromycetes</taxon>
        <taxon>Diversisporales</taxon>
        <taxon>Gigasporaceae</taxon>
        <taxon>Gigaspora</taxon>
    </lineage>
</organism>
<proteinExistence type="predicted"/>
<accession>A0ABN7WNV4</accession>
<name>A0ABN7WNV4_GIGMA</name>
<keyword evidence="2" id="KW-1185">Reference proteome</keyword>
<evidence type="ECO:0000313" key="1">
    <source>
        <dbReference type="EMBL" id="CAG8836059.1"/>
    </source>
</evidence>
<reference evidence="1 2" key="1">
    <citation type="submission" date="2021-06" db="EMBL/GenBank/DDBJ databases">
        <authorList>
            <person name="Kallberg Y."/>
            <person name="Tangrot J."/>
            <person name="Rosling A."/>
        </authorList>
    </citation>
    <scope>NUCLEOTIDE SEQUENCE [LARGE SCALE GENOMIC DNA]</scope>
    <source>
        <strain evidence="1 2">120-4 pot B 10/14</strain>
    </source>
</reference>
<gene>
    <name evidence="1" type="ORF">GMARGA_LOCUS32850</name>
</gene>
<protein>
    <submittedName>
        <fullName evidence="1">29889_t:CDS:1</fullName>
    </submittedName>
</protein>
<evidence type="ECO:0000313" key="2">
    <source>
        <dbReference type="Proteomes" id="UP000789901"/>
    </source>
</evidence>
<dbReference type="EMBL" id="CAJVQB010052763">
    <property type="protein sequence ID" value="CAG8836059.1"/>
    <property type="molecule type" value="Genomic_DNA"/>
</dbReference>
<feature type="non-terminal residue" evidence="1">
    <location>
        <position position="67"/>
    </location>
</feature>
<feature type="non-terminal residue" evidence="1">
    <location>
        <position position="1"/>
    </location>
</feature>
<sequence length="67" mass="7935">VQIYKAALYWVKHPSINEFSVRPDLRVVRQNPGGFTIAKGETGFYFRQKKIKLAKWRNWQKVAKLTK</sequence>
<dbReference type="Proteomes" id="UP000789901">
    <property type="component" value="Unassembled WGS sequence"/>
</dbReference>